<dbReference type="AlphaFoldDB" id="A0A286AEF5"/>
<evidence type="ECO:0000313" key="2">
    <source>
        <dbReference type="Proteomes" id="UP000219281"/>
    </source>
</evidence>
<reference evidence="2" key="1">
    <citation type="submission" date="2017-09" db="EMBL/GenBank/DDBJ databases">
        <authorList>
            <person name="Varghese N."/>
            <person name="Submissions S."/>
        </authorList>
    </citation>
    <scope>NUCLEOTIDE SEQUENCE [LARGE SCALE GENOMIC DNA]</scope>
    <source>
        <strain evidence="2">CGMCC 1.12803</strain>
    </source>
</reference>
<evidence type="ECO:0000313" key="1">
    <source>
        <dbReference type="EMBL" id="SOD20271.1"/>
    </source>
</evidence>
<organism evidence="1 2">
    <name type="scientific">Pedobacter xixiisoli</name>
    <dbReference type="NCBI Taxonomy" id="1476464"/>
    <lineage>
        <taxon>Bacteria</taxon>
        <taxon>Pseudomonadati</taxon>
        <taxon>Bacteroidota</taxon>
        <taxon>Sphingobacteriia</taxon>
        <taxon>Sphingobacteriales</taxon>
        <taxon>Sphingobacteriaceae</taxon>
        <taxon>Pedobacter</taxon>
    </lineage>
</organism>
<name>A0A286AEF5_9SPHI</name>
<sequence>MVLRVCLISLLVILVNTGLRAQLNTNQRIKKITATNKIIALDSLSMVPQSVKVHYNANVQVDTSLYQIDYAKATFLWKGAEGIELTLNYKIFPILFSKSYYHKDVKLIEQLPIDNSSFYSYKPQAVENTLFSMKGLNKSGSISRGIMFGNNQNLSVNSNMVLQMSGKIGNDIEILAAISDDNLPIQPEGNTQQLNEFDRVFVQIKKDSTVLTAGDYELKRPNSYFMNFYKRTQGAMISHDFKTEKGIRYSTTVAAAVAKGRSARNQIIGQEGNQGPYRLTGNNGETYIVVIAGTERVFIDGVALVRGQDNDYIIDYNTAEITFTAKQLINLNSRISVEFEYSDKNYSRSLTYLSQQIETDQLAFRLNYYNEKDNRNQPFLQTLNDEQKQFMATLGRDISQAYYPNVTEVPFNENEILYERLTSVGGIEYYRYATEPTLAKYRVGFSYIGEGRGNYRINSQSAANGKVYEFVEPVSGVMQGSYEPITLLVTPKQQQLITVAADFKPKKQSLFSTEFAISNNNVNLFADKSAANTSGYGLKLEALHPILLNDKGLKLNTSANYEYVSRTFKPIERYRTVEFNRDFNLDAITTEATEHLFSAGLQLFKKENQNIGYTLNTFTREGQYQGYLHRVNGLYKAGKYGFKYDGSLLNSDATANDGTFFKHYLDANREVFNLVAGFVFEQQQNTTAHKQTDALTGNSFSYSIYKLYLQSKASQSNRYKIDYSFRQDQLPRGTELLNSSHSQSVNVGVDLTKNVNSILRLTAGYRKTGYENGFASVNNDESLVGRLDYNLNAMKGFINTSIYYEVGNGQEPRREITYLEVLPGQGIYAWNDYNGNGIKELNEFEISRFPDQAKYIRIFTAGTEYVRTNFTGVNQSIRITPSAILKGGKGFQKFVSRFTNQLSYKIDRKILASDGFEVYNPFHTGIDAANLISLSSFLRNTLFFNRSNPKFGVDFNYLADGGKSFLSNGFDSRKRNERGLRIRTSPVRSTNINFTVNQGNKNYNSELFAQRNYQINYFELLPEFNYQFSTDLRLTFAGVYGSQRNASEFGGEKNQNVTFTTETRYNVLKKGVLTGKVSYINNQFTGESNSTIGYEMLSGLQIGNNYTWGLGLQRTIGNGIQLNISYEGRKSPQVNVVHTGNMQVRAYF</sequence>
<keyword evidence="2" id="KW-1185">Reference proteome</keyword>
<accession>A0A286AEF5</accession>
<proteinExistence type="predicted"/>
<gene>
    <name evidence="1" type="ORF">SAMN06297358_3985</name>
</gene>
<protein>
    <submittedName>
        <fullName evidence="1">Uncharacterized protein</fullName>
    </submittedName>
</protein>
<dbReference type="EMBL" id="OCMT01000004">
    <property type="protein sequence ID" value="SOD20271.1"/>
    <property type="molecule type" value="Genomic_DNA"/>
</dbReference>
<dbReference type="Proteomes" id="UP000219281">
    <property type="component" value="Unassembled WGS sequence"/>
</dbReference>
<dbReference type="OrthoDB" id="9815802at2"/>